<feature type="signal peptide" evidence="6">
    <location>
        <begin position="1"/>
        <end position="23"/>
    </location>
</feature>
<comment type="similarity">
    <text evidence="5">Belongs to the Pg turripeptide superfamily.</text>
</comment>
<keyword evidence="4" id="KW-1015">Disulfide bond</keyword>
<evidence type="ECO:0000256" key="6">
    <source>
        <dbReference type="SAM" id="SignalP"/>
    </source>
</evidence>
<keyword evidence="6" id="KW-0732">Signal</keyword>
<comment type="subcellular location">
    <subcellularLocation>
        <location evidence="1">Secreted</location>
    </subcellularLocation>
</comment>
<dbReference type="InterPro" id="IPR026210">
    <property type="entry name" value="Toxin_Pg"/>
</dbReference>
<proteinExistence type="inferred from homology"/>
<evidence type="ECO:0000256" key="5">
    <source>
        <dbReference type="ARBA" id="ARBA00035016"/>
    </source>
</evidence>
<sequence length="82" mass="9291">MMAKLMITVMMVLLLSLQQGADGRSERWRKNQMAASSIMRNLITARVDPPRFCNHKICYEDSECSQWCTAGCNSITSKCDTL</sequence>
<keyword evidence="2" id="KW-0964">Secreted</keyword>
<evidence type="ECO:0000313" key="7">
    <source>
        <dbReference type="EMBL" id="JAC94793.1"/>
    </source>
</evidence>
<evidence type="ECO:0000256" key="4">
    <source>
        <dbReference type="ARBA" id="ARBA00023157"/>
    </source>
</evidence>
<protein>
    <submittedName>
        <fullName evidence="7">Gsp_01 putative toxin</fullName>
    </submittedName>
</protein>
<dbReference type="GO" id="GO:0090729">
    <property type="term" value="F:toxin activity"/>
    <property type="evidence" value="ECO:0007669"/>
    <property type="project" value="UniProtKB-KW"/>
</dbReference>
<evidence type="ECO:0000256" key="1">
    <source>
        <dbReference type="ARBA" id="ARBA00004613"/>
    </source>
</evidence>
<reference evidence="7" key="1">
    <citation type="journal article" date="2014" name="Toxicon">
        <title>A bioinformatics survey for conotoxin-like sequences in three turrid snail venom duct transcriptomes.</title>
        <authorList>
            <person name="Gonzales D.T."/>
            <person name="Saloma C.P."/>
        </authorList>
    </citation>
    <scope>NUCLEOTIDE SEQUENCE</scope>
    <source>
        <tissue evidence="7">Venom duct</tissue>
    </source>
</reference>
<dbReference type="PRINTS" id="PR02080">
    <property type="entry name" value="TOXINPGFAMLY"/>
</dbReference>
<keyword evidence="3" id="KW-0800">Toxin</keyword>
<evidence type="ECO:0000256" key="2">
    <source>
        <dbReference type="ARBA" id="ARBA00022525"/>
    </source>
</evidence>
<feature type="chain" id="PRO_5001937376" evidence="6">
    <location>
        <begin position="24"/>
        <end position="82"/>
    </location>
</feature>
<dbReference type="EMBL" id="GBRA01000001">
    <property type="protein sequence ID" value="JAC94793.1"/>
    <property type="molecule type" value="Transcribed_RNA"/>
</dbReference>
<dbReference type="AlphaFoldDB" id="A0A098LWA7"/>
<evidence type="ECO:0000256" key="3">
    <source>
        <dbReference type="ARBA" id="ARBA00022656"/>
    </source>
</evidence>
<organism evidence="7">
    <name type="scientific">Gemmula speciosa</name>
    <name type="common">Splendid gem-turris</name>
    <name type="synonym">Pleurotoma speciosa</name>
    <dbReference type="NCBI Taxonomy" id="439592"/>
    <lineage>
        <taxon>Eukaryota</taxon>
        <taxon>Metazoa</taxon>
        <taxon>Spiralia</taxon>
        <taxon>Lophotrochozoa</taxon>
        <taxon>Mollusca</taxon>
        <taxon>Gastropoda</taxon>
        <taxon>Caenogastropoda</taxon>
        <taxon>Neogastropoda</taxon>
        <taxon>Conoidea</taxon>
        <taxon>Turridae</taxon>
        <taxon>Gemmula</taxon>
    </lineage>
</organism>
<dbReference type="GO" id="GO:0005576">
    <property type="term" value="C:extracellular region"/>
    <property type="evidence" value="ECO:0007669"/>
    <property type="project" value="UniProtKB-SubCell"/>
</dbReference>
<reference evidence="7" key="2">
    <citation type="submission" date="2014-09" db="EMBL/GenBank/DDBJ databases">
        <authorList>
            <person name="Gonzales D.T.T."/>
            <person name="Saloma C.P."/>
        </authorList>
    </citation>
    <scope>NUCLEOTIDE SEQUENCE</scope>
    <source>
        <tissue evidence="7">Venom duct</tissue>
    </source>
</reference>
<accession>A0A098LWA7</accession>
<name>A0A098LWA7_GEMSP</name>